<dbReference type="RefSeq" id="XP_002952461.1">
    <property type="nucleotide sequence ID" value="XM_002952415.1"/>
</dbReference>
<keyword evidence="2" id="KW-1185">Reference proteome</keyword>
<proteinExistence type="predicted"/>
<accession>D8U1B1</accession>
<dbReference type="Proteomes" id="UP000001058">
    <property type="component" value="Unassembled WGS sequence"/>
</dbReference>
<evidence type="ECO:0000313" key="2">
    <source>
        <dbReference type="Proteomes" id="UP000001058"/>
    </source>
</evidence>
<reference evidence="1 2" key="1">
    <citation type="journal article" date="2010" name="Science">
        <title>Genomic analysis of organismal complexity in the multicellular green alga Volvox carteri.</title>
        <authorList>
            <person name="Prochnik S.E."/>
            <person name="Umen J."/>
            <person name="Nedelcu A.M."/>
            <person name="Hallmann A."/>
            <person name="Miller S.M."/>
            <person name="Nishii I."/>
            <person name="Ferris P."/>
            <person name="Kuo A."/>
            <person name="Mitros T."/>
            <person name="Fritz-Laylin L.K."/>
            <person name="Hellsten U."/>
            <person name="Chapman J."/>
            <person name="Simakov O."/>
            <person name="Rensing S.A."/>
            <person name="Terry A."/>
            <person name="Pangilinan J."/>
            <person name="Kapitonov V."/>
            <person name="Jurka J."/>
            <person name="Salamov A."/>
            <person name="Shapiro H."/>
            <person name="Schmutz J."/>
            <person name="Grimwood J."/>
            <person name="Lindquist E."/>
            <person name="Lucas S."/>
            <person name="Grigoriev I.V."/>
            <person name="Schmitt R."/>
            <person name="Kirk D."/>
            <person name="Rokhsar D.S."/>
        </authorList>
    </citation>
    <scope>NUCLEOTIDE SEQUENCE [LARGE SCALE GENOMIC DNA]</scope>
    <source>
        <strain evidence="2">f. Nagariensis / Eve</strain>
    </source>
</reference>
<dbReference type="InParanoid" id="D8U1B1"/>
<gene>
    <name evidence="1" type="ORF">VOLCADRAFT_93086</name>
</gene>
<protein>
    <submittedName>
        <fullName evidence="1">Uncharacterized protein</fullName>
    </submittedName>
</protein>
<dbReference type="AlphaFoldDB" id="D8U1B1"/>
<dbReference type="EMBL" id="GL378350">
    <property type="protein sequence ID" value="EFJ46604.1"/>
    <property type="molecule type" value="Genomic_DNA"/>
</dbReference>
<name>D8U1B1_VOLCA</name>
<dbReference type="KEGG" id="vcn:VOLCADRAFT_93086"/>
<dbReference type="GeneID" id="9628634"/>
<sequence length="145" mass="16812">MERTFQNVKQPYRCRHTASLVTPGLQQACHPYSPSLVPDQQPLCHHCFCRGDFHHRTKTQIGMDMRQRPHHPIATRAQHGRAWEAAAAPARHPTLYQGCYSNRHRWCWGPMRHQPCLQRAHNVGNASPQKECWVQVIGATEFFQL</sequence>
<organism evidence="2">
    <name type="scientific">Volvox carteri f. nagariensis</name>
    <dbReference type="NCBI Taxonomy" id="3068"/>
    <lineage>
        <taxon>Eukaryota</taxon>
        <taxon>Viridiplantae</taxon>
        <taxon>Chlorophyta</taxon>
        <taxon>core chlorophytes</taxon>
        <taxon>Chlorophyceae</taxon>
        <taxon>CS clade</taxon>
        <taxon>Chlamydomonadales</taxon>
        <taxon>Volvocaceae</taxon>
        <taxon>Volvox</taxon>
    </lineage>
</organism>
<evidence type="ECO:0000313" key="1">
    <source>
        <dbReference type="EMBL" id="EFJ46604.1"/>
    </source>
</evidence>